<keyword evidence="2" id="KW-1185">Reference proteome</keyword>
<dbReference type="EMBL" id="CAJVQB010001647">
    <property type="protein sequence ID" value="CAG8544625.1"/>
    <property type="molecule type" value="Genomic_DNA"/>
</dbReference>
<sequence length="139" mass="15790">ALKIDTKQPASLDTCPNISIQAQNQNCRTRSWQGGTICFDIPCIKPLFKNRKDGLQNDTRFKLPWISRIINRSRVKSFGPYCIPISYKIYEKGLGKQANAIQIAKISHLCSIMSIASTTHRYDERKGSENTSEKKSKKI</sequence>
<comment type="caution">
    <text evidence="1">The sequence shown here is derived from an EMBL/GenBank/DDBJ whole genome shotgun (WGS) entry which is preliminary data.</text>
</comment>
<gene>
    <name evidence="1" type="ORF">GMARGA_LOCUS4254</name>
</gene>
<proteinExistence type="predicted"/>
<feature type="non-terminal residue" evidence="1">
    <location>
        <position position="1"/>
    </location>
</feature>
<accession>A0ABM8W7D0</accession>
<evidence type="ECO:0000313" key="2">
    <source>
        <dbReference type="Proteomes" id="UP000789901"/>
    </source>
</evidence>
<name>A0ABM8W7D0_GIGMA</name>
<evidence type="ECO:0000313" key="1">
    <source>
        <dbReference type="EMBL" id="CAG8544625.1"/>
    </source>
</evidence>
<dbReference type="Proteomes" id="UP000789901">
    <property type="component" value="Unassembled WGS sequence"/>
</dbReference>
<reference evidence="1 2" key="1">
    <citation type="submission" date="2021-06" db="EMBL/GenBank/DDBJ databases">
        <authorList>
            <person name="Kallberg Y."/>
            <person name="Tangrot J."/>
            <person name="Rosling A."/>
        </authorList>
    </citation>
    <scope>NUCLEOTIDE SEQUENCE [LARGE SCALE GENOMIC DNA]</scope>
    <source>
        <strain evidence="1 2">120-4 pot B 10/14</strain>
    </source>
</reference>
<protein>
    <submittedName>
        <fullName evidence="1">9440_t:CDS:1</fullName>
    </submittedName>
</protein>
<organism evidence="1 2">
    <name type="scientific">Gigaspora margarita</name>
    <dbReference type="NCBI Taxonomy" id="4874"/>
    <lineage>
        <taxon>Eukaryota</taxon>
        <taxon>Fungi</taxon>
        <taxon>Fungi incertae sedis</taxon>
        <taxon>Mucoromycota</taxon>
        <taxon>Glomeromycotina</taxon>
        <taxon>Glomeromycetes</taxon>
        <taxon>Diversisporales</taxon>
        <taxon>Gigasporaceae</taxon>
        <taxon>Gigaspora</taxon>
    </lineage>
</organism>